<sequence>MSRSEFMATPACSTNETHSTGLGSEFNNVKSPFLAAPAEIRQQILSHFFDVARIDHKGDIICSPPDLENVCQLLREDMEVLQRLWMPSKCTVLRLNSPAEMRQVPAAILRLRNKLAQDSQEWGYFKEVELDIFHPDALEEARKDSRYPGFLATSECIRIRCKRYIRELLRTRKSSETELPNTEVEHVAEIYCTELVWQDCMPFLYPALNLDGTSIVKFDVARCTSFASILRGATNQWGWLMRTILFLEFAVASVHHFVPLLIQNGTLGYDATVFPFGALGWDSNLSRPSSSEVLGGKVKQLFTLKTCEHLLG</sequence>
<reference evidence="1" key="1">
    <citation type="journal article" date="2020" name="Stud. Mycol.">
        <title>101 Dothideomycetes genomes: a test case for predicting lifestyles and emergence of pathogens.</title>
        <authorList>
            <person name="Haridas S."/>
            <person name="Albert R."/>
            <person name="Binder M."/>
            <person name="Bloem J."/>
            <person name="Labutti K."/>
            <person name="Salamov A."/>
            <person name="Andreopoulos B."/>
            <person name="Baker S."/>
            <person name="Barry K."/>
            <person name="Bills G."/>
            <person name="Bluhm B."/>
            <person name="Cannon C."/>
            <person name="Castanera R."/>
            <person name="Culley D."/>
            <person name="Daum C."/>
            <person name="Ezra D."/>
            <person name="Gonzalez J."/>
            <person name="Henrissat B."/>
            <person name="Kuo A."/>
            <person name="Liang C."/>
            <person name="Lipzen A."/>
            <person name="Lutzoni F."/>
            <person name="Magnuson J."/>
            <person name="Mondo S."/>
            <person name="Nolan M."/>
            <person name="Ohm R."/>
            <person name="Pangilinan J."/>
            <person name="Park H.-J."/>
            <person name="Ramirez L."/>
            <person name="Alfaro M."/>
            <person name="Sun H."/>
            <person name="Tritt A."/>
            <person name="Yoshinaga Y."/>
            <person name="Zwiers L.-H."/>
            <person name="Turgeon B."/>
            <person name="Goodwin S."/>
            <person name="Spatafora J."/>
            <person name="Crous P."/>
            <person name="Grigoriev I."/>
        </authorList>
    </citation>
    <scope>NUCLEOTIDE SEQUENCE</scope>
    <source>
        <strain evidence="1">CBS 269.34</strain>
    </source>
</reference>
<name>A0A6A6RCM2_9PEZI</name>
<keyword evidence="2" id="KW-1185">Reference proteome</keyword>
<proteinExistence type="predicted"/>
<dbReference type="EMBL" id="MU004181">
    <property type="protein sequence ID" value="KAF2502204.1"/>
    <property type="molecule type" value="Genomic_DNA"/>
</dbReference>
<gene>
    <name evidence="1" type="ORF">BU16DRAFT_532588</name>
</gene>
<organism evidence="1 2">
    <name type="scientific">Lophium mytilinum</name>
    <dbReference type="NCBI Taxonomy" id="390894"/>
    <lineage>
        <taxon>Eukaryota</taxon>
        <taxon>Fungi</taxon>
        <taxon>Dikarya</taxon>
        <taxon>Ascomycota</taxon>
        <taxon>Pezizomycotina</taxon>
        <taxon>Dothideomycetes</taxon>
        <taxon>Pleosporomycetidae</taxon>
        <taxon>Mytilinidiales</taxon>
        <taxon>Mytilinidiaceae</taxon>
        <taxon>Lophium</taxon>
    </lineage>
</organism>
<accession>A0A6A6RCM2</accession>
<dbReference type="AlphaFoldDB" id="A0A6A6RCM2"/>
<dbReference type="OrthoDB" id="10592514at2759"/>
<protein>
    <submittedName>
        <fullName evidence="1">Uncharacterized protein</fullName>
    </submittedName>
</protein>
<dbReference type="Proteomes" id="UP000799750">
    <property type="component" value="Unassembled WGS sequence"/>
</dbReference>
<evidence type="ECO:0000313" key="2">
    <source>
        <dbReference type="Proteomes" id="UP000799750"/>
    </source>
</evidence>
<evidence type="ECO:0000313" key="1">
    <source>
        <dbReference type="EMBL" id="KAF2502204.1"/>
    </source>
</evidence>